<dbReference type="EMBL" id="JANEYG010000014">
    <property type="protein sequence ID" value="KAJ8920362.1"/>
    <property type="molecule type" value="Genomic_DNA"/>
</dbReference>
<dbReference type="Proteomes" id="UP001159042">
    <property type="component" value="Unassembled WGS sequence"/>
</dbReference>
<organism evidence="3 4">
    <name type="scientific">Exocentrus adspersus</name>
    <dbReference type="NCBI Taxonomy" id="1586481"/>
    <lineage>
        <taxon>Eukaryota</taxon>
        <taxon>Metazoa</taxon>
        <taxon>Ecdysozoa</taxon>
        <taxon>Arthropoda</taxon>
        <taxon>Hexapoda</taxon>
        <taxon>Insecta</taxon>
        <taxon>Pterygota</taxon>
        <taxon>Neoptera</taxon>
        <taxon>Endopterygota</taxon>
        <taxon>Coleoptera</taxon>
        <taxon>Polyphaga</taxon>
        <taxon>Cucujiformia</taxon>
        <taxon>Chrysomeloidea</taxon>
        <taxon>Cerambycidae</taxon>
        <taxon>Lamiinae</taxon>
        <taxon>Acanthocinini</taxon>
        <taxon>Exocentrus</taxon>
    </lineage>
</organism>
<comment type="caution">
    <text evidence="3">The sequence shown here is derived from an EMBL/GenBank/DDBJ whole genome shotgun (WGS) entry which is preliminary data.</text>
</comment>
<keyword evidence="1" id="KW-0732">Signal</keyword>
<dbReference type="AlphaFoldDB" id="A0AAV8W2I5"/>
<evidence type="ECO:0000313" key="3">
    <source>
        <dbReference type="EMBL" id="KAJ8920362.1"/>
    </source>
</evidence>
<dbReference type="PANTHER" id="PTHR24260:SF136">
    <property type="entry name" value="GH08193P-RELATED"/>
    <property type="match status" value="1"/>
</dbReference>
<dbReference type="InterPro" id="IPR018114">
    <property type="entry name" value="TRYPSIN_HIS"/>
</dbReference>
<dbReference type="PROSITE" id="PS50240">
    <property type="entry name" value="TRYPSIN_DOM"/>
    <property type="match status" value="1"/>
</dbReference>
<dbReference type="SMART" id="SM00020">
    <property type="entry name" value="Tryp_SPc"/>
    <property type="match status" value="1"/>
</dbReference>
<feature type="signal peptide" evidence="1">
    <location>
        <begin position="1"/>
        <end position="21"/>
    </location>
</feature>
<dbReference type="GO" id="GO:0006508">
    <property type="term" value="P:proteolysis"/>
    <property type="evidence" value="ECO:0007669"/>
    <property type="project" value="InterPro"/>
</dbReference>
<gene>
    <name evidence="3" type="ORF">NQ315_005226</name>
</gene>
<name>A0AAV8W2I5_9CUCU</name>
<reference evidence="3 4" key="1">
    <citation type="journal article" date="2023" name="Insect Mol. Biol.">
        <title>Genome sequencing provides insights into the evolution of gene families encoding plant cell wall-degrading enzymes in longhorned beetles.</title>
        <authorList>
            <person name="Shin N.R."/>
            <person name="Okamura Y."/>
            <person name="Kirsch R."/>
            <person name="Pauchet Y."/>
        </authorList>
    </citation>
    <scope>NUCLEOTIDE SEQUENCE [LARGE SCALE GENOMIC DNA]</scope>
    <source>
        <strain evidence="3">EAD_L_NR</strain>
    </source>
</reference>
<dbReference type="SUPFAM" id="SSF50494">
    <property type="entry name" value="Trypsin-like serine proteases"/>
    <property type="match status" value="1"/>
</dbReference>
<feature type="chain" id="PRO_5043731680" description="Peptidase S1 domain-containing protein" evidence="1">
    <location>
        <begin position="22"/>
        <end position="260"/>
    </location>
</feature>
<evidence type="ECO:0000256" key="1">
    <source>
        <dbReference type="SAM" id="SignalP"/>
    </source>
</evidence>
<keyword evidence="4" id="KW-1185">Reference proteome</keyword>
<evidence type="ECO:0000313" key="4">
    <source>
        <dbReference type="Proteomes" id="UP001159042"/>
    </source>
</evidence>
<dbReference type="Pfam" id="PF00089">
    <property type="entry name" value="Trypsin"/>
    <property type="match status" value="1"/>
</dbReference>
<dbReference type="Gene3D" id="2.40.10.10">
    <property type="entry name" value="Trypsin-like serine proteases"/>
    <property type="match status" value="2"/>
</dbReference>
<proteinExistence type="predicted"/>
<dbReference type="InterPro" id="IPR009003">
    <property type="entry name" value="Peptidase_S1_PA"/>
</dbReference>
<dbReference type="PROSITE" id="PS00134">
    <property type="entry name" value="TRYPSIN_HIS"/>
    <property type="match status" value="1"/>
</dbReference>
<feature type="domain" description="Peptidase S1" evidence="2">
    <location>
        <begin position="37"/>
        <end position="258"/>
    </location>
</feature>
<dbReference type="PANTHER" id="PTHR24260">
    <property type="match status" value="1"/>
</dbReference>
<dbReference type="InterPro" id="IPR001254">
    <property type="entry name" value="Trypsin_dom"/>
</dbReference>
<dbReference type="InterPro" id="IPR043504">
    <property type="entry name" value="Peptidase_S1_PA_chymotrypsin"/>
</dbReference>
<evidence type="ECO:0000259" key="2">
    <source>
        <dbReference type="PROSITE" id="PS50240"/>
    </source>
</evidence>
<protein>
    <recommendedName>
        <fullName evidence="2">Peptidase S1 domain-containing protein</fullName>
    </recommendedName>
</protein>
<accession>A0AAV8W2I5</accession>
<dbReference type="InterPro" id="IPR051333">
    <property type="entry name" value="CLIP_Serine_Protease"/>
</dbReference>
<dbReference type="GO" id="GO:0004252">
    <property type="term" value="F:serine-type endopeptidase activity"/>
    <property type="evidence" value="ECO:0007669"/>
    <property type="project" value="InterPro"/>
</dbReference>
<sequence length="260" mass="29672">MVMRTLLLFMFLVCMFERTLQEVEECGTLNNVNGPVWNVIVYREVKNNGLELTCLGTAIKHNIFITAAHCLCDQSGKVKHEEFYVSTGEMNRFTERDNTNLQKVDKGNIFINNAFRGDLKRGDMAVVRLQSNFKSGKLAPLCIDWDNTRPLLLDGETLKQSIWQNGNVKVTDVSYVDYEHCQYVASNSFRKSLASDKICAMSSKDITGQIRDGAALIYSMHDQWYIRGVASTHDPDKTNLVIYSDIIFYLNWLADICVRL</sequence>